<dbReference type="InterPro" id="IPR036291">
    <property type="entry name" value="NAD(P)-bd_dom_sf"/>
</dbReference>
<dbReference type="Gene3D" id="3.30.360.10">
    <property type="entry name" value="Dihydrodipicolinate Reductase, domain 2"/>
    <property type="match status" value="1"/>
</dbReference>
<dbReference type="OrthoDB" id="9783105at2"/>
<evidence type="ECO:0000256" key="2">
    <source>
        <dbReference type="SAM" id="MobiDB-lite"/>
    </source>
</evidence>
<organism evidence="5 6">
    <name type="scientific">Paenibacillus ginsengarvi</name>
    <dbReference type="NCBI Taxonomy" id="400777"/>
    <lineage>
        <taxon>Bacteria</taxon>
        <taxon>Bacillati</taxon>
        <taxon>Bacillota</taxon>
        <taxon>Bacilli</taxon>
        <taxon>Bacillales</taxon>
        <taxon>Paenibacillaceae</taxon>
        <taxon>Paenibacillus</taxon>
    </lineage>
</organism>
<feature type="domain" description="GFO/IDH/MocA-like oxidoreductase" evidence="4">
    <location>
        <begin position="146"/>
        <end position="277"/>
    </location>
</feature>
<feature type="domain" description="Gfo/Idh/MocA-like oxidoreductase N-terminal" evidence="3">
    <location>
        <begin position="6"/>
        <end position="128"/>
    </location>
</feature>
<dbReference type="PANTHER" id="PTHR43818:SF11">
    <property type="entry name" value="BCDNA.GH03377"/>
    <property type="match status" value="1"/>
</dbReference>
<proteinExistence type="predicted"/>
<dbReference type="SUPFAM" id="SSF55347">
    <property type="entry name" value="Glyceraldehyde-3-phosphate dehydrogenase-like, C-terminal domain"/>
    <property type="match status" value="1"/>
</dbReference>
<feature type="region of interest" description="Disordered" evidence="2">
    <location>
        <begin position="377"/>
        <end position="396"/>
    </location>
</feature>
<dbReference type="GO" id="GO:0000166">
    <property type="term" value="F:nucleotide binding"/>
    <property type="evidence" value="ECO:0007669"/>
    <property type="project" value="InterPro"/>
</dbReference>
<sequence>MEKTIIRFGVIGCGLMGKEFASAAARWCHLSDVNFEPRITAVCDASPAASEWFRLQVPSVAKSYTDYRDLLADPDVDAVYCAVPHHLHADMYIDIVRAGKHLLGEKPFGIDQAANDRILEEMAKHPDVLVRCSSEFPFYPGAYRIGQWVREGRFGKLIEVEAGFWHSSDLDPHKPINWKRRVATNGEYGCMGDLGMHVLHLPLRFGWEPNSVRALLQKTVEERPDGKGGTVPCETWDNAILACDVMQADQKFPMVLSMKRIAPGHANTWFIRINGTELSAEYSTKNPKQLLSMPYTPGGEQAWHTLDVPYQSAYSTITGGIFEFGFSDSILQMWAAFCDELTNRSDMRQPLHCATPEEAALSHRLFTAAIHSERTGQTVSLGRGDTLEVSSRGAGA</sequence>
<comment type="caution">
    <text evidence="5">The sequence shown here is derived from an EMBL/GenBank/DDBJ whole genome shotgun (WGS) entry which is preliminary data.</text>
</comment>
<name>A0A3B0CI08_9BACL</name>
<reference evidence="5 6" key="1">
    <citation type="journal article" date="2007" name="Int. J. Syst. Evol. Microbiol.">
        <title>Paenibacillus ginsengarvi sp. nov., isolated from soil from ginseng cultivation.</title>
        <authorList>
            <person name="Yoon M.H."/>
            <person name="Ten L.N."/>
            <person name="Im W.T."/>
        </authorList>
    </citation>
    <scope>NUCLEOTIDE SEQUENCE [LARGE SCALE GENOMIC DNA]</scope>
    <source>
        <strain evidence="5 6">KCTC 13059</strain>
    </source>
</reference>
<accession>A0A3B0CI08</accession>
<protein>
    <submittedName>
        <fullName evidence="5">Gfo/Idh/MocA family oxidoreductase</fullName>
    </submittedName>
</protein>
<evidence type="ECO:0000259" key="4">
    <source>
        <dbReference type="Pfam" id="PF22725"/>
    </source>
</evidence>
<dbReference type="InterPro" id="IPR050463">
    <property type="entry name" value="Gfo/Idh/MocA_oxidrdct_glycsds"/>
</dbReference>
<dbReference type="InterPro" id="IPR055170">
    <property type="entry name" value="GFO_IDH_MocA-like_dom"/>
</dbReference>
<dbReference type="AlphaFoldDB" id="A0A3B0CI08"/>
<dbReference type="EMBL" id="RBAH01000009">
    <property type="protein sequence ID" value="RKN84224.1"/>
    <property type="molecule type" value="Genomic_DNA"/>
</dbReference>
<dbReference type="Proteomes" id="UP000282311">
    <property type="component" value="Unassembled WGS sequence"/>
</dbReference>
<dbReference type="PANTHER" id="PTHR43818">
    <property type="entry name" value="BCDNA.GH03377"/>
    <property type="match status" value="1"/>
</dbReference>
<keyword evidence="6" id="KW-1185">Reference proteome</keyword>
<dbReference type="Gene3D" id="3.40.50.720">
    <property type="entry name" value="NAD(P)-binding Rossmann-like Domain"/>
    <property type="match status" value="1"/>
</dbReference>
<keyword evidence="1" id="KW-0560">Oxidoreductase</keyword>
<dbReference type="RefSeq" id="WP_120747960.1">
    <property type="nucleotide sequence ID" value="NZ_RBAH01000009.1"/>
</dbReference>
<evidence type="ECO:0000313" key="6">
    <source>
        <dbReference type="Proteomes" id="UP000282311"/>
    </source>
</evidence>
<dbReference type="InterPro" id="IPR000683">
    <property type="entry name" value="Gfo/Idh/MocA-like_OxRdtase_N"/>
</dbReference>
<evidence type="ECO:0000259" key="3">
    <source>
        <dbReference type="Pfam" id="PF01408"/>
    </source>
</evidence>
<dbReference type="GO" id="GO:0016491">
    <property type="term" value="F:oxidoreductase activity"/>
    <property type="evidence" value="ECO:0007669"/>
    <property type="project" value="UniProtKB-KW"/>
</dbReference>
<dbReference type="Pfam" id="PF22725">
    <property type="entry name" value="GFO_IDH_MocA_C3"/>
    <property type="match status" value="1"/>
</dbReference>
<dbReference type="Pfam" id="PF01408">
    <property type="entry name" value="GFO_IDH_MocA"/>
    <property type="match status" value="1"/>
</dbReference>
<evidence type="ECO:0000313" key="5">
    <source>
        <dbReference type="EMBL" id="RKN84224.1"/>
    </source>
</evidence>
<gene>
    <name evidence="5" type="ORF">D7M11_14565</name>
</gene>
<dbReference type="SUPFAM" id="SSF51735">
    <property type="entry name" value="NAD(P)-binding Rossmann-fold domains"/>
    <property type="match status" value="1"/>
</dbReference>
<evidence type="ECO:0000256" key="1">
    <source>
        <dbReference type="ARBA" id="ARBA00023002"/>
    </source>
</evidence>